<evidence type="ECO:0000313" key="2">
    <source>
        <dbReference type="Proteomes" id="UP001623592"/>
    </source>
</evidence>
<protein>
    <submittedName>
        <fullName evidence="1">Uncharacterized protein</fullName>
    </submittedName>
</protein>
<name>A0ABW8TLL3_9CLOT</name>
<dbReference type="EMBL" id="JBJIAA010000017">
    <property type="protein sequence ID" value="MFL0252383.1"/>
    <property type="molecule type" value="Genomic_DNA"/>
</dbReference>
<dbReference type="RefSeq" id="WP_406789041.1">
    <property type="nucleotide sequence ID" value="NZ_JBJIAA010000017.1"/>
</dbReference>
<evidence type="ECO:0000313" key="1">
    <source>
        <dbReference type="EMBL" id="MFL0252383.1"/>
    </source>
</evidence>
<dbReference type="Proteomes" id="UP001623592">
    <property type="component" value="Unassembled WGS sequence"/>
</dbReference>
<reference evidence="1 2" key="1">
    <citation type="submission" date="2024-11" db="EMBL/GenBank/DDBJ databases">
        <authorList>
            <person name="Heng Y.C."/>
            <person name="Lim A.C.H."/>
            <person name="Lee J.K.Y."/>
            <person name="Kittelmann S."/>
        </authorList>
    </citation>
    <scope>NUCLEOTIDE SEQUENCE [LARGE SCALE GENOMIC DNA]</scope>
    <source>
        <strain evidence="1 2">WILCCON 0114</strain>
    </source>
</reference>
<accession>A0ABW8TLL3</accession>
<comment type="caution">
    <text evidence="1">The sequence shown here is derived from an EMBL/GenBank/DDBJ whole genome shotgun (WGS) entry which is preliminary data.</text>
</comment>
<keyword evidence="2" id="KW-1185">Reference proteome</keyword>
<gene>
    <name evidence="1" type="ORF">ACJDT4_18395</name>
</gene>
<sequence length="80" mass="9445">MANLYNNIVNIFNKDPNILFEISNIDFSEYKQSYKCALVFVVPHAELLSINNYKDVLITEKYEPCVILIIKIQFLFYNFS</sequence>
<proteinExistence type="predicted"/>
<organism evidence="1 2">
    <name type="scientific">Clostridium neuense</name>
    <dbReference type="NCBI Taxonomy" id="1728934"/>
    <lineage>
        <taxon>Bacteria</taxon>
        <taxon>Bacillati</taxon>
        <taxon>Bacillota</taxon>
        <taxon>Clostridia</taxon>
        <taxon>Eubacteriales</taxon>
        <taxon>Clostridiaceae</taxon>
        <taxon>Clostridium</taxon>
    </lineage>
</organism>